<reference evidence="3" key="1">
    <citation type="journal article" date="2019" name="Int. J. Syst. Evol. Microbiol.">
        <title>The Global Catalogue of Microorganisms (GCM) 10K type strain sequencing project: providing services to taxonomists for standard genome sequencing and annotation.</title>
        <authorList>
            <consortium name="The Broad Institute Genomics Platform"/>
            <consortium name="The Broad Institute Genome Sequencing Center for Infectious Disease"/>
            <person name="Wu L."/>
            <person name="Ma J."/>
        </authorList>
    </citation>
    <scope>NUCLEOTIDE SEQUENCE [LARGE SCALE GENOMIC DNA]</scope>
    <source>
        <strain evidence="3">JCM 30742</strain>
    </source>
</reference>
<evidence type="ECO:0000313" key="2">
    <source>
        <dbReference type="EMBL" id="GAA3684851.1"/>
    </source>
</evidence>
<evidence type="ECO:0000313" key="3">
    <source>
        <dbReference type="Proteomes" id="UP001500752"/>
    </source>
</evidence>
<dbReference type="Proteomes" id="UP001500752">
    <property type="component" value="Unassembled WGS sequence"/>
</dbReference>
<dbReference type="RefSeq" id="WP_345150909.1">
    <property type="nucleotide sequence ID" value="NZ_BAABEO010000015.1"/>
</dbReference>
<keyword evidence="3" id="KW-1185">Reference proteome</keyword>
<feature type="region of interest" description="Disordered" evidence="1">
    <location>
        <begin position="34"/>
        <end position="99"/>
    </location>
</feature>
<sequence>MGDYRLYAESEKSTYLAPSCSLCGQHRHVRWEYQETAERQEAAEHQETKGRKEPADHKNAGGHKGHEDKGHEDKASEGAGGWLPRDAGCSNEACADYRA</sequence>
<organism evidence="2 3">
    <name type="scientific">Arthrobacter ginkgonis</name>
    <dbReference type="NCBI Taxonomy" id="1630594"/>
    <lineage>
        <taxon>Bacteria</taxon>
        <taxon>Bacillati</taxon>
        <taxon>Actinomycetota</taxon>
        <taxon>Actinomycetes</taxon>
        <taxon>Micrococcales</taxon>
        <taxon>Micrococcaceae</taxon>
        <taxon>Arthrobacter</taxon>
    </lineage>
</organism>
<feature type="compositionally biased region" description="Basic and acidic residues" evidence="1">
    <location>
        <begin position="34"/>
        <end position="76"/>
    </location>
</feature>
<name>A0ABP7CA22_9MICC</name>
<accession>A0ABP7CA22</accession>
<comment type="caution">
    <text evidence="2">The sequence shown here is derived from an EMBL/GenBank/DDBJ whole genome shotgun (WGS) entry which is preliminary data.</text>
</comment>
<proteinExistence type="predicted"/>
<dbReference type="EMBL" id="BAABEO010000015">
    <property type="protein sequence ID" value="GAA3684851.1"/>
    <property type="molecule type" value="Genomic_DNA"/>
</dbReference>
<protein>
    <submittedName>
        <fullName evidence="2">Uncharacterized protein</fullName>
    </submittedName>
</protein>
<gene>
    <name evidence="2" type="ORF">GCM10023081_23080</name>
</gene>
<evidence type="ECO:0000256" key="1">
    <source>
        <dbReference type="SAM" id="MobiDB-lite"/>
    </source>
</evidence>